<dbReference type="Proteomes" id="UP000257109">
    <property type="component" value="Unassembled WGS sequence"/>
</dbReference>
<dbReference type="AlphaFoldDB" id="A0A371GHF7"/>
<reference evidence="2" key="1">
    <citation type="submission" date="2018-05" db="EMBL/GenBank/DDBJ databases">
        <title>Draft genome of Mucuna pruriens seed.</title>
        <authorList>
            <person name="Nnadi N.E."/>
            <person name="Vos R."/>
            <person name="Hasami M.H."/>
            <person name="Devisetty U.K."/>
            <person name="Aguiy J.C."/>
        </authorList>
    </citation>
    <scope>NUCLEOTIDE SEQUENCE [LARGE SCALE GENOMIC DNA]</scope>
    <source>
        <strain evidence="2">JCA_2017</strain>
    </source>
</reference>
<evidence type="ECO:0000256" key="1">
    <source>
        <dbReference type="SAM" id="MobiDB-lite"/>
    </source>
</evidence>
<keyword evidence="3" id="KW-1185">Reference proteome</keyword>
<feature type="region of interest" description="Disordered" evidence="1">
    <location>
        <begin position="1"/>
        <end position="41"/>
    </location>
</feature>
<feature type="non-terminal residue" evidence="2">
    <location>
        <position position="67"/>
    </location>
</feature>
<sequence>MMRLRRKARCFRKKVKKDKGGSASGQNAKPEANTVPAAPRVKPELPLPVMMWIKAEGNQGTCSFSIQ</sequence>
<feature type="compositionally biased region" description="Basic residues" evidence="1">
    <location>
        <begin position="1"/>
        <end position="17"/>
    </location>
</feature>
<gene>
    <name evidence="2" type="ORF">CR513_28203</name>
</gene>
<organism evidence="2 3">
    <name type="scientific">Mucuna pruriens</name>
    <name type="common">Velvet bean</name>
    <name type="synonym">Dolichos pruriens</name>
    <dbReference type="NCBI Taxonomy" id="157652"/>
    <lineage>
        <taxon>Eukaryota</taxon>
        <taxon>Viridiplantae</taxon>
        <taxon>Streptophyta</taxon>
        <taxon>Embryophyta</taxon>
        <taxon>Tracheophyta</taxon>
        <taxon>Spermatophyta</taxon>
        <taxon>Magnoliopsida</taxon>
        <taxon>eudicotyledons</taxon>
        <taxon>Gunneridae</taxon>
        <taxon>Pentapetalae</taxon>
        <taxon>rosids</taxon>
        <taxon>fabids</taxon>
        <taxon>Fabales</taxon>
        <taxon>Fabaceae</taxon>
        <taxon>Papilionoideae</taxon>
        <taxon>50 kb inversion clade</taxon>
        <taxon>NPAAA clade</taxon>
        <taxon>indigoferoid/millettioid clade</taxon>
        <taxon>Phaseoleae</taxon>
        <taxon>Mucuna</taxon>
    </lineage>
</organism>
<proteinExistence type="predicted"/>
<name>A0A371GHF7_MUCPR</name>
<protein>
    <submittedName>
        <fullName evidence="2">Uncharacterized protein</fullName>
    </submittedName>
</protein>
<comment type="caution">
    <text evidence="2">The sequence shown here is derived from an EMBL/GenBank/DDBJ whole genome shotgun (WGS) entry which is preliminary data.</text>
</comment>
<dbReference type="STRING" id="157652.A0A371GHF7"/>
<evidence type="ECO:0000313" key="2">
    <source>
        <dbReference type="EMBL" id="RDX89987.1"/>
    </source>
</evidence>
<dbReference type="EMBL" id="QJKJ01005521">
    <property type="protein sequence ID" value="RDX89987.1"/>
    <property type="molecule type" value="Genomic_DNA"/>
</dbReference>
<accession>A0A371GHF7</accession>
<evidence type="ECO:0000313" key="3">
    <source>
        <dbReference type="Proteomes" id="UP000257109"/>
    </source>
</evidence>